<feature type="domain" description="N-acetyltransferase" evidence="1">
    <location>
        <begin position="2"/>
        <end position="150"/>
    </location>
</feature>
<dbReference type="GO" id="GO:0016746">
    <property type="term" value="F:acyltransferase activity"/>
    <property type="evidence" value="ECO:0007669"/>
    <property type="project" value="UniProtKB-KW"/>
</dbReference>
<keyword evidence="3" id="KW-1185">Reference proteome</keyword>
<dbReference type="RefSeq" id="WP_377070019.1">
    <property type="nucleotide sequence ID" value="NZ_JBHMEC010000017.1"/>
</dbReference>
<name>A0ABV5I1A8_9RHOB</name>
<evidence type="ECO:0000259" key="1">
    <source>
        <dbReference type="PROSITE" id="PS51186"/>
    </source>
</evidence>
<accession>A0ABV5I1A8</accession>
<dbReference type="EC" id="2.3.1.-" evidence="2"/>
<dbReference type="InterPro" id="IPR000182">
    <property type="entry name" value="GNAT_dom"/>
</dbReference>
<proteinExistence type="predicted"/>
<organism evidence="2 3">
    <name type="scientific">Roseovarius ramblicola</name>
    <dbReference type="NCBI Taxonomy" id="2022336"/>
    <lineage>
        <taxon>Bacteria</taxon>
        <taxon>Pseudomonadati</taxon>
        <taxon>Pseudomonadota</taxon>
        <taxon>Alphaproteobacteria</taxon>
        <taxon>Rhodobacterales</taxon>
        <taxon>Roseobacteraceae</taxon>
        <taxon>Roseovarius</taxon>
    </lineage>
</organism>
<comment type="caution">
    <text evidence="2">The sequence shown here is derived from an EMBL/GenBank/DDBJ whole genome shotgun (WGS) entry which is preliminary data.</text>
</comment>
<sequence length="150" mass="15627">MTALTLARPGDLDRLLPMVAARAAEAGGAGDAAATRAALLPLLEGCPHGAVYLVGPARAPIGYVLLSFGWSLAAGGLTARIDEMHIRRAVRGRGIGSEVLGSLPRALGAAGLRAIEVETGRSDARARALFARRRFHPLEDRVTLRLSLSG</sequence>
<dbReference type="Proteomes" id="UP001589670">
    <property type="component" value="Unassembled WGS sequence"/>
</dbReference>
<keyword evidence="2" id="KW-0012">Acyltransferase</keyword>
<evidence type="ECO:0000313" key="2">
    <source>
        <dbReference type="EMBL" id="MFB9150482.1"/>
    </source>
</evidence>
<reference evidence="2 3" key="1">
    <citation type="submission" date="2024-09" db="EMBL/GenBank/DDBJ databases">
        <authorList>
            <person name="Sun Q."/>
            <person name="Mori K."/>
        </authorList>
    </citation>
    <scope>NUCLEOTIDE SEQUENCE [LARGE SCALE GENOMIC DNA]</scope>
    <source>
        <strain evidence="2 3">CECT 9424</strain>
    </source>
</reference>
<gene>
    <name evidence="2" type="ORF">ACFFU4_12060</name>
</gene>
<dbReference type="Gene3D" id="3.40.630.30">
    <property type="match status" value="1"/>
</dbReference>
<dbReference type="EMBL" id="JBHMEC010000017">
    <property type="protein sequence ID" value="MFB9150482.1"/>
    <property type="molecule type" value="Genomic_DNA"/>
</dbReference>
<dbReference type="Pfam" id="PF00583">
    <property type="entry name" value="Acetyltransf_1"/>
    <property type="match status" value="1"/>
</dbReference>
<dbReference type="InterPro" id="IPR016181">
    <property type="entry name" value="Acyl_CoA_acyltransferase"/>
</dbReference>
<protein>
    <submittedName>
        <fullName evidence="2">GNAT family N-acetyltransferase</fullName>
        <ecNumber evidence="2">2.3.1.-</ecNumber>
    </submittedName>
</protein>
<dbReference type="PROSITE" id="PS51186">
    <property type="entry name" value="GNAT"/>
    <property type="match status" value="1"/>
</dbReference>
<evidence type="ECO:0000313" key="3">
    <source>
        <dbReference type="Proteomes" id="UP001589670"/>
    </source>
</evidence>
<keyword evidence="2" id="KW-0808">Transferase</keyword>
<dbReference type="SUPFAM" id="SSF55729">
    <property type="entry name" value="Acyl-CoA N-acyltransferases (Nat)"/>
    <property type="match status" value="1"/>
</dbReference>